<reference evidence="2 3" key="1">
    <citation type="journal article" date="2007" name="Nature">
        <title>Evolution of genes and genomes on the Drosophila phylogeny.</title>
        <authorList>
            <consortium name="Drosophila 12 Genomes Consortium"/>
            <person name="Clark A.G."/>
            <person name="Eisen M.B."/>
            <person name="Smith D.R."/>
            <person name="Bergman C.M."/>
            <person name="Oliver B."/>
            <person name="Markow T.A."/>
            <person name="Kaufman T.C."/>
            <person name="Kellis M."/>
            <person name="Gelbart W."/>
            <person name="Iyer V.N."/>
            <person name="Pollard D.A."/>
            <person name="Sackton T.B."/>
            <person name="Larracuente A.M."/>
            <person name="Singh N.D."/>
            <person name="Abad J.P."/>
            <person name="Abt D.N."/>
            <person name="Adryan B."/>
            <person name="Aguade M."/>
            <person name="Akashi H."/>
            <person name="Anderson W.W."/>
            <person name="Aquadro C.F."/>
            <person name="Ardell D.H."/>
            <person name="Arguello R."/>
            <person name="Artieri C.G."/>
            <person name="Barbash D.A."/>
            <person name="Barker D."/>
            <person name="Barsanti P."/>
            <person name="Batterham P."/>
            <person name="Batzoglou S."/>
            <person name="Begun D."/>
            <person name="Bhutkar A."/>
            <person name="Blanco E."/>
            <person name="Bosak S.A."/>
            <person name="Bradley R.K."/>
            <person name="Brand A.D."/>
            <person name="Brent M.R."/>
            <person name="Brooks A.N."/>
            <person name="Brown R.H."/>
            <person name="Butlin R.K."/>
            <person name="Caggese C."/>
            <person name="Calvi B.R."/>
            <person name="Bernardo de Carvalho A."/>
            <person name="Caspi A."/>
            <person name="Castrezana S."/>
            <person name="Celniker S.E."/>
            <person name="Chang J.L."/>
            <person name="Chapple C."/>
            <person name="Chatterji S."/>
            <person name="Chinwalla A."/>
            <person name="Civetta A."/>
            <person name="Clifton S.W."/>
            <person name="Comeron J.M."/>
            <person name="Costello J.C."/>
            <person name="Coyne J.A."/>
            <person name="Daub J."/>
            <person name="David R.G."/>
            <person name="Delcher A.L."/>
            <person name="Delehaunty K."/>
            <person name="Do C.B."/>
            <person name="Ebling H."/>
            <person name="Edwards K."/>
            <person name="Eickbush T."/>
            <person name="Evans J.D."/>
            <person name="Filipski A."/>
            <person name="Findeiss S."/>
            <person name="Freyhult E."/>
            <person name="Fulton L."/>
            <person name="Fulton R."/>
            <person name="Garcia A.C."/>
            <person name="Gardiner A."/>
            <person name="Garfield D.A."/>
            <person name="Garvin B.E."/>
            <person name="Gibson G."/>
            <person name="Gilbert D."/>
            <person name="Gnerre S."/>
            <person name="Godfrey J."/>
            <person name="Good R."/>
            <person name="Gotea V."/>
            <person name="Gravely B."/>
            <person name="Greenberg A.J."/>
            <person name="Griffiths-Jones S."/>
            <person name="Gross S."/>
            <person name="Guigo R."/>
            <person name="Gustafson E.A."/>
            <person name="Haerty W."/>
            <person name="Hahn M.W."/>
            <person name="Halligan D.L."/>
            <person name="Halpern A.L."/>
            <person name="Halter G.M."/>
            <person name="Han M.V."/>
            <person name="Heger A."/>
            <person name="Hillier L."/>
            <person name="Hinrichs A.S."/>
            <person name="Holmes I."/>
            <person name="Hoskins R.A."/>
            <person name="Hubisz M.J."/>
            <person name="Hultmark D."/>
            <person name="Huntley M.A."/>
            <person name="Jaffe D.B."/>
            <person name="Jagadeeshan S."/>
            <person name="Jeck W.R."/>
            <person name="Johnson J."/>
            <person name="Jones C.D."/>
            <person name="Jordan W.C."/>
            <person name="Karpen G.H."/>
            <person name="Kataoka E."/>
            <person name="Keightley P.D."/>
            <person name="Kheradpour P."/>
            <person name="Kirkness E.F."/>
            <person name="Koerich L.B."/>
            <person name="Kristiansen K."/>
            <person name="Kudrna D."/>
            <person name="Kulathinal R.J."/>
            <person name="Kumar S."/>
            <person name="Kwok R."/>
            <person name="Lander E."/>
            <person name="Langley C.H."/>
            <person name="Lapoint R."/>
            <person name="Lazzaro B.P."/>
            <person name="Lee S.J."/>
            <person name="Levesque L."/>
            <person name="Li R."/>
            <person name="Lin C.F."/>
            <person name="Lin M.F."/>
            <person name="Lindblad-Toh K."/>
            <person name="Llopart A."/>
            <person name="Long M."/>
            <person name="Low L."/>
            <person name="Lozovsky E."/>
            <person name="Lu J."/>
            <person name="Luo M."/>
            <person name="Machado C.A."/>
            <person name="Makalowski W."/>
            <person name="Marzo M."/>
            <person name="Matsuda M."/>
            <person name="Matzkin L."/>
            <person name="McAllister B."/>
            <person name="McBride C.S."/>
            <person name="McKernan B."/>
            <person name="McKernan K."/>
            <person name="Mendez-Lago M."/>
            <person name="Minx P."/>
            <person name="Mollenhauer M.U."/>
            <person name="Montooth K."/>
            <person name="Mount S.M."/>
            <person name="Mu X."/>
            <person name="Myers E."/>
            <person name="Negre B."/>
            <person name="Newfeld S."/>
            <person name="Nielsen R."/>
            <person name="Noor M.A."/>
            <person name="O'Grady P."/>
            <person name="Pachter L."/>
            <person name="Papaceit M."/>
            <person name="Parisi M.J."/>
            <person name="Parisi M."/>
            <person name="Parts L."/>
            <person name="Pedersen J.S."/>
            <person name="Pesole G."/>
            <person name="Phillippy A.M."/>
            <person name="Ponting C.P."/>
            <person name="Pop M."/>
            <person name="Porcelli D."/>
            <person name="Powell J.R."/>
            <person name="Prohaska S."/>
            <person name="Pruitt K."/>
            <person name="Puig M."/>
            <person name="Quesneville H."/>
            <person name="Ram K.R."/>
            <person name="Rand D."/>
            <person name="Rasmussen M.D."/>
            <person name="Reed L.K."/>
            <person name="Reenan R."/>
            <person name="Reily A."/>
            <person name="Remington K.A."/>
            <person name="Rieger T.T."/>
            <person name="Ritchie M.G."/>
            <person name="Robin C."/>
            <person name="Rogers Y.H."/>
            <person name="Rohde C."/>
            <person name="Rozas J."/>
            <person name="Rubenfield M.J."/>
            <person name="Ruiz A."/>
            <person name="Russo S."/>
            <person name="Salzberg S.L."/>
            <person name="Sanchez-Gracia A."/>
            <person name="Saranga D.J."/>
            <person name="Sato H."/>
            <person name="Schaeffer S.W."/>
            <person name="Schatz M.C."/>
            <person name="Schlenke T."/>
            <person name="Schwartz R."/>
            <person name="Segarra C."/>
            <person name="Singh R.S."/>
            <person name="Sirot L."/>
            <person name="Sirota M."/>
            <person name="Sisneros N.B."/>
            <person name="Smith C.D."/>
            <person name="Smith T.F."/>
            <person name="Spieth J."/>
            <person name="Stage D.E."/>
            <person name="Stark A."/>
            <person name="Stephan W."/>
            <person name="Strausberg R.L."/>
            <person name="Strempel S."/>
            <person name="Sturgill D."/>
            <person name="Sutton G."/>
            <person name="Sutton G.G."/>
            <person name="Tao W."/>
            <person name="Teichmann S."/>
            <person name="Tobari Y.N."/>
            <person name="Tomimura Y."/>
            <person name="Tsolas J.M."/>
            <person name="Valente V.L."/>
            <person name="Venter E."/>
            <person name="Venter J.C."/>
            <person name="Vicario S."/>
            <person name="Vieira F.G."/>
            <person name="Vilella A.J."/>
            <person name="Villasante A."/>
            <person name="Walenz B."/>
            <person name="Wang J."/>
            <person name="Wasserman M."/>
            <person name="Watts T."/>
            <person name="Wilson D."/>
            <person name="Wilson R.K."/>
            <person name="Wing R.A."/>
            <person name="Wolfner M.F."/>
            <person name="Wong A."/>
            <person name="Wong G.K."/>
            <person name="Wu C.I."/>
            <person name="Wu G."/>
            <person name="Yamamoto D."/>
            <person name="Yang H.P."/>
            <person name="Yang S.P."/>
            <person name="Yorke J.A."/>
            <person name="Yoshida K."/>
            <person name="Zdobnov E."/>
            <person name="Zhang P."/>
            <person name="Zhang Y."/>
            <person name="Zimin A.V."/>
            <person name="Baldwin J."/>
            <person name="Abdouelleil A."/>
            <person name="Abdulkadir J."/>
            <person name="Abebe A."/>
            <person name="Abera B."/>
            <person name="Abreu J."/>
            <person name="Acer S.C."/>
            <person name="Aftuck L."/>
            <person name="Alexander A."/>
            <person name="An P."/>
            <person name="Anderson E."/>
            <person name="Anderson S."/>
            <person name="Arachi H."/>
            <person name="Azer M."/>
            <person name="Bachantsang P."/>
            <person name="Barry A."/>
            <person name="Bayul T."/>
            <person name="Berlin A."/>
            <person name="Bessette D."/>
            <person name="Bloom T."/>
            <person name="Blye J."/>
            <person name="Boguslavskiy L."/>
            <person name="Bonnet C."/>
            <person name="Boukhgalter B."/>
            <person name="Bourzgui I."/>
            <person name="Brown A."/>
            <person name="Cahill P."/>
            <person name="Channer S."/>
            <person name="Cheshatsang Y."/>
            <person name="Chuda L."/>
            <person name="Citroen M."/>
            <person name="Collymore A."/>
            <person name="Cooke P."/>
            <person name="Costello M."/>
            <person name="D'Aco K."/>
            <person name="Daza R."/>
            <person name="De Haan G."/>
            <person name="DeGray S."/>
            <person name="DeMaso C."/>
            <person name="Dhargay N."/>
            <person name="Dooley K."/>
            <person name="Dooley E."/>
            <person name="Doricent M."/>
            <person name="Dorje P."/>
            <person name="Dorjee K."/>
            <person name="Dupes A."/>
            <person name="Elong R."/>
            <person name="Falk J."/>
            <person name="Farina A."/>
            <person name="Faro S."/>
            <person name="Ferguson D."/>
            <person name="Fisher S."/>
            <person name="Foley C.D."/>
            <person name="Franke A."/>
            <person name="Friedrich D."/>
            <person name="Gadbois L."/>
            <person name="Gearin G."/>
            <person name="Gearin C.R."/>
            <person name="Giannoukos G."/>
            <person name="Goode T."/>
            <person name="Graham J."/>
            <person name="Grandbois E."/>
            <person name="Grewal S."/>
            <person name="Gyaltsen K."/>
            <person name="Hafez N."/>
            <person name="Hagos B."/>
            <person name="Hall J."/>
            <person name="Henson C."/>
            <person name="Hollinger A."/>
            <person name="Honan T."/>
            <person name="Huard M.D."/>
            <person name="Hughes L."/>
            <person name="Hurhula B."/>
            <person name="Husby M.E."/>
            <person name="Kamat A."/>
            <person name="Kanga B."/>
            <person name="Kashin S."/>
            <person name="Khazanovich D."/>
            <person name="Kisner P."/>
            <person name="Lance K."/>
            <person name="Lara M."/>
            <person name="Lee W."/>
            <person name="Lennon N."/>
            <person name="Letendre F."/>
            <person name="LeVine R."/>
            <person name="Lipovsky A."/>
            <person name="Liu X."/>
            <person name="Liu J."/>
            <person name="Liu S."/>
            <person name="Lokyitsang T."/>
            <person name="Lokyitsang Y."/>
            <person name="Lubonja R."/>
            <person name="Lui A."/>
            <person name="MacDonald P."/>
            <person name="Magnisalis V."/>
            <person name="Maru K."/>
            <person name="Matthews C."/>
            <person name="McCusker W."/>
            <person name="McDonough S."/>
            <person name="Mehta T."/>
            <person name="Meldrim J."/>
            <person name="Meneus L."/>
            <person name="Mihai O."/>
            <person name="Mihalev A."/>
            <person name="Mihova T."/>
            <person name="Mittelman R."/>
            <person name="Mlenga V."/>
            <person name="Montmayeur A."/>
            <person name="Mulrain L."/>
            <person name="Navidi A."/>
            <person name="Naylor J."/>
            <person name="Negash T."/>
            <person name="Nguyen T."/>
            <person name="Nguyen N."/>
            <person name="Nicol R."/>
            <person name="Norbu C."/>
            <person name="Norbu N."/>
            <person name="Novod N."/>
            <person name="O'Neill B."/>
            <person name="Osman S."/>
            <person name="Markiewicz E."/>
            <person name="Oyono O.L."/>
            <person name="Patti C."/>
            <person name="Phunkhang P."/>
            <person name="Pierre F."/>
            <person name="Priest M."/>
            <person name="Raghuraman S."/>
            <person name="Rege F."/>
            <person name="Reyes R."/>
            <person name="Rise C."/>
            <person name="Rogov P."/>
            <person name="Ross K."/>
            <person name="Ryan E."/>
            <person name="Settipalli S."/>
            <person name="Shea T."/>
            <person name="Sherpa N."/>
            <person name="Shi L."/>
            <person name="Shih D."/>
            <person name="Sparrow T."/>
            <person name="Spaulding J."/>
            <person name="Stalker J."/>
            <person name="Stange-Thomann N."/>
            <person name="Stavropoulos S."/>
            <person name="Stone C."/>
            <person name="Strader C."/>
            <person name="Tesfaye S."/>
            <person name="Thomson T."/>
            <person name="Thoulutsang Y."/>
            <person name="Thoulutsang D."/>
            <person name="Topham K."/>
            <person name="Topping I."/>
            <person name="Tsamla T."/>
            <person name="Vassiliev H."/>
            <person name="Vo A."/>
            <person name="Wangchuk T."/>
            <person name="Wangdi T."/>
            <person name="Weiand M."/>
            <person name="Wilkinson J."/>
            <person name="Wilson A."/>
            <person name="Yadav S."/>
            <person name="Young G."/>
            <person name="Yu Q."/>
            <person name="Zembek L."/>
            <person name="Zhong D."/>
            <person name="Zimmer A."/>
            <person name="Zwirko Z."/>
            <person name="Jaffe D.B."/>
            <person name="Alvarez P."/>
            <person name="Brockman W."/>
            <person name="Butler J."/>
            <person name="Chin C."/>
            <person name="Gnerre S."/>
            <person name="Grabherr M."/>
            <person name="Kleber M."/>
            <person name="Mauceli E."/>
            <person name="MacCallum I."/>
        </authorList>
    </citation>
    <scope>NUCLEOTIDE SEQUENCE [LARGE SCALE GENOMIC DNA]</scope>
    <source>
        <strain evidence="3">Tucson 15081-1352.22</strain>
    </source>
</reference>
<gene>
    <name evidence="2" type="primary">Dmoj\GI26561</name>
    <name evidence="2" type="ORF">Dmoj_GI26561</name>
</gene>
<feature type="transmembrane region" description="Helical" evidence="1">
    <location>
        <begin position="13"/>
        <end position="34"/>
    </location>
</feature>
<organism evidence="2 3">
    <name type="scientific">Drosophila mojavensis</name>
    <name type="common">Fruit fly</name>
    <dbReference type="NCBI Taxonomy" id="7230"/>
    <lineage>
        <taxon>Eukaryota</taxon>
        <taxon>Metazoa</taxon>
        <taxon>Ecdysozoa</taxon>
        <taxon>Arthropoda</taxon>
        <taxon>Hexapoda</taxon>
        <taxon>Insecta</taxon>
        <taxon>Pterygota</taxon>
        <taxon>Neoptera</taxon>
        <taxon>Endopterygota</taxon>
        <taxon>Diptera</taxon>
        <taxon>Brachycera</taxon>
        <taxon>Muscomorpha</taxon>
        <taxon>Ephydroidea</taxon>
        <taxon>Drosophilidae</taxon>
        <taxon>Drosophila</taxon>
    </lineage>
</organism>
<feature type="transmembrane region" description="Helical" evidence="1">
    <location>
        <begin position="46"/>
        <end position="67"/>
    </location>
</feature>
<accession>A0A0Q9XCS0</accession>
<keyword evidence="1" id="KW-0812">Transmembrane</keyword>
<name>A0A0Q9XCS0_DROMO</name>
<dbReference type="InParanoid" id="A0A0Q9XCS0"/>
<evidence type="ECO:0000313" key="3">
    <source>
        <dbReference type="Proteomes" id="UP000009192"/>
    </source>
</evidence>
<keyword evidence="1" id="KW-1133">Transmembrane helix</keyword>
<keyword evidence="1" id="KW-0472">Membrane</keyword>
<dbReference type="OrthoDB" id="7856479at2759"/>
<sequence length="140" mass="15956">MFLLRKFCCLLKLRTGCYLIAVVDLIINLNIIIFSRGKIFTQVERGMAICHCIGCIMLIIGAIVIAINGTADILSNHMSGQFVHLCHNDHNVIDSFPCPQHNYNCCEHHYNILEHLLLDPCFLILSEDKHDKFRGCVKML</sequence>
<proteinExistence type="predicted"/>
<dbReference type="AlphaFoldDB" id="A0A0Q9XCS0"/>
<evidence type="ECO:0000256" key="1">
    <source>
        <dbReference type="SAM" id="Phobius"/>
    </source>
</evidence>
<dbReference type="EMBL" id="CH933808">
    <property type="protein sequence ID" value="KRG05449.1"/>
    <property type="molecule type" value="Genomic_DNA"/>
</dbReference>
<dbReference type="KEGG" id="dmo:Dmoj_GI26561"/>
<protein>
    <submittedName>
        <fullName evidence="2">Uncharacterized protein, isoform B</fullName>
    </submittedName>
</protein>
<keyword evidence="3" id="KW-1185">Reference proteome</keyword>
<dbReference type="Proteomes" id="UP000009192">
    <property type="component" value="Unassembled WGS sequence"/>
</dbReference>
<evidence type="ECO:0000313" key="2">
    <source>
        <dbReference type="EMBL" id="KRG05449.1"/>
    </source>
</evidence>